<evidence type="ECO:0000256" key="5">
    <source>
        <dbReference type="ARBA" id="ARBA00022777"/>
    </source>
</evidence>
<keyword evidence="4" id="KW-0808">Transferase</keyword>
<evidence type="ECO:0000256" key="1">
    <source>
        <dbReference type="ARBA" id="ARBA00000085"/>
    </source>
</evidence>
<feature type="transmembrane region" description="Helical" evidence="8">
    <location>
        <begin position="102"/>
        <end position="122"/>
    </location>
</feature>
<dbReference type="InterPro" id="IPR036890">
    <property type="entry name" value="HATPase_C_sf"/>
</dbReference>
<feature type="region of interest" description="Disordered" evidence="7">
    <location>
        <begin position="746"/>
        <end position="776"/>
    </location>
</feature>
<feature type="compositionally biased region" description="Polar residues" evidence="7">
    <location>
        <begin position="515"/>
        <end position="526"/>
    </location>
</feature>
<gene>
    <name evidence="11" type="ORF">ACA1_297210</name>
</gene>
<evidence type="ECO:0000256" key="3">
    <source>
        <dbReference type="ARBA" id="ARBA00022553"/>
    </source>
</evidence>
<proteinExistence type="predicted"/>
<dbReference type="KEGG" id="acan:ACA1_297210"/>
<dbReference type="GO" id="GO:0009927">
    <property type="term" value="F:histidine phosphotransfer kinase activity"/>
    <property type="evidence" value="ECO:0007669"/>
    <property type="project" value="TreeGrafter"/>
</dbReference>
<dbReference type="GeneID" id="14914308"/>
<feature type="domain" description="Histidine kinase" evidence="9">
    <location>
        <begin position="268"/>
        <end position="506"/>
    </location>
</feature>
<keyword evidence="12" id="KW-1185">Reference proteome</keyword>
<dbReference type="Gene3D" id="3.30.565.10">
    <property type="entry name" value="Histidine kinase-like ATPase, C-terminal domain"/>
    <property type="match status" value="1"/>
</dbReference>
<dbReference type="AlphaFoldDB" id="L8GLZ1"/>
<dbReference type="VEuPathDB" id="AmoebaDB:ACA1_297210"/>
<feature type="region of interest" description="Disordered" evidence="7">
    <location>
        <begin position="14"/>
        <end position="69"/>
    </location>
</feature>
<evidence type="ECO:0000256" key="2">
    <source>
        <dbReference type="ARBA" id="ARBA00012438"/>
    </source>
</evidence>
<dbReference type="Pfam" id="PF00512">
    <property type="entry name" value="HisKA"/>
    <property type="match status" value="1"/>
</dbReference>
<keyword evidence="8" id="KW-0812">Transmembrane</keyword>
<comment type="catalytic activity">
    <reaction evidence="1">
        <text>ATP + protein L-histidine = ADP + protein N-phospho-L-histidine.</text>
        <dbReference type="EC" id="2.7.13.3"/>
    </reaction>
</comment>
<evidence type="ECO:0000256" key="4">
    <source>
        <dbReference type="ARBA" id="ARBA00022679"/>
    </source>
</evidence>
<feature type="domain" description="Response regulatory" evidence="10">
    <location>
        <begin position="566"/>
        <end position="743"/>
    </location>
</feature>
<dbReference type="PANTHER" id="PTHR43047">
    <property type="entry name" value="TWO-COMPONENT HISTIDINE PROTEIN KINASE"/>
    <property type="match status" value="1"/>
</dbReference>
<dbReference type="PANTHER" id="PTHR43047:SF66">
    <property type="entry name" value="HISKA"/>
    <property type="match status" value="1"/>
</dbReference>
<dbReference type="PRINTS" id="PR00344">
    <property type="entry name" value="BCTRLSENSOR"/>
</dbReference>
<evidence type="ECO:0000256" key="6">
    <source>
        <dbReference type="PROSITE-ProRule" id="PRU00169"/>
    </source>
</evidence>
<dbReference type="InterPro" id="IPR004358">
    <property type="entry name" value="Sig_transdc_His_kin-like_C"/>
</dbReference>
<dbReference type="GO" id="GO:0005886">
    <property type="term" value="C:plasma membrane"/>
    <property type="evidence" value="ECO:0007669"/>
    <property type="project" value="TreeGrafter"/>
</dbReference>
<dbReference type="Pfam" id="PF02518">
    <property type="entry name" value="HATPase_c"/>
    <property type="match status" value="1"/>
</dbReference>
<dbReference type="SUPFAM" id="SSF47384">
    <property type="entry name" value="Homodimeric domain of signal transducing histidine kinase"/>
    <property type="match status" value="1"/>
</dbReference>
<dbReference type="SMART" id="SM00388">
    <property type="entry name" value="HisKA"/>
    <property type="match status" value="1"/>
</dbReference>
<feature type="transmembrane region" description="Helical" evidence="8">
    <location>
        <begin position="160"/>
        <end position="190"/>
    </location>
</feature>
<feature type="compositionally biased region" description="Basic and acidic residues" evidence="7">
    <location>
        <begin position="541"/>
        <end position="558"/>
    </location>
</feature>
<evidence type="ECO:0000256" key="8">
    <source>
        <dbReference type="SAM" id="Phobius"/>
    </source>
</evidence>
<dbReference type="InterPro" id="IPR003661">
    <property type="entry name" value="HisK_dim/P_dom"/>
</dbReference>
<dbReference type="CDD" id="cd17546">
    <property type="entry name" value="REC_hyHK_CKI1_RcsC-like"/>
    <property type="match status" value="1"/>
</dbReference>
<keyword evidence="8" id="KW-0472">Membrane</keyword>
<dbReference type="SUPFAM" id="SSF52172">
    <property type="entry name" value="CheY-like"/>
    <property type="match status" value="1"/>
</dbReference>
<dbReference type="InterPro" id="IPR001789">
    <property type="entry name" value="Sig_transdc_resp-reg_receiver"/>
</dbReference>
<feature type="modified residue" description="4-aspartylphosphate" evidence="6">
    <location>
        <position position="644"/>
    </location>
</feature>
<evidence type="ECO:0000313" key="12">
    <source>
        <dbReference type="Proteomes" id="UP000011083"/>
    </source>
</evidence>
<dbReference type="SMART" id="SM00387">
    <property type="entry name" value="HATPase_c"/>
    <property type="match status" value="1"/>
</dbReference>
<dbReference type="CDD" id="cd16922">
    <property type="entry name" value="HATPase_EvgS-ArcB-TorS-like"/>
    <property type="match status" value="1"/>
</dbReference>
<dbReference type="InterPro" id="IPR005467">
    <property type="entry name" value="His_kinase_dom"/>
</dbReference>
<dbReference type="SMART" id="SM00448">
    <property type="entry name" value="REC"/>
    <property type="match status" value="1"/>
</dbReference>
<dbReference type="OrthoDB" id="21225at2759"/>
<feature type="transmembrane region" description="Helical" evidence="8">
    <location>
        <begin position="129"/>
        <end position="148"/>
    </location>
</feature>
<feature type="region of interest" description="Disordered" evidence="7">
    <location>
        <begin position="504"/>
        <end position="558"/>
    </location>
</feature>
<dbReference type="RefSeq" id="XP_004335761.1">
    <property type="nucleotide sequence ID" value="XM_004335713.1"/>
</dbReference>
<dbReference type="Gene3D" id="3.40.50.2300">
    <property type="match status" value="1"/>
</dbReference>
<dbReference type="EMBL" id="KB008078">
    <property type="protein sequence ID" value="ELR13748.1"/>
    <property type="molecule type" value="Genomic_DNA"/>
</dbReference>
<keyword evidence="8" id="KW-1133">Transmembrane helix</keyword>
<evidence type="ECO:0000259" key="9">
    <source>
        <dbReference type="PROSITE" id="PS50109"/>
    </source>
</evidence>
<evidence type="ECO:0000256" key="7">
    <source>
        <dbReference type="SAM" id="MobiDB-lite"/>
    </source>
</evidence>
<dbReference type="PROSITE" id="PS50109">
    <property type="entry name" value="HIS_KIN"/>
    <property type="match status" value="1"/>
</dbReference>
<protein>
    <recommendedName>
        <fullName evidence="2">histidine kinase</fullName>
        <ecNumber evidence="2">2.7.13.3</ecNumber>
    </recommendedName>
</protein>
<organism evidence="11 12">
    <name type="scientific">Acanthamoeba castellanii (strain ATCC 30010 / Neff)</name>
    <dbReference type="NCBI Taxonomy" id="1257118"/>
    <lineage>
        <taxon>Eukaryota</taxon>
        <taxon>Amoebozoa</taxon>
        <taxon>Discosea</taxon>
        <taxon>Longamoebia</taxon>
        <taxon>Centramoebida</taxon>
        <taxon>Acanthamoebidae</taxon>
        <taxon>Acanthamoeba</taxon>
    </lineage>
</organism>
<feature type="transmembrane region" description="Helical" evidence="8">
    <location>
        <begin position="74"/>
        <end position="96"/>
    </location>
</feature>
<dbReference type="EC" id="2.7.13.3" evidence="2"/>
<keyword evidence="3 6" id="KW-0597">Phosphoprotein</keyword>
<keyword evidence="5 11" id="KW-0418">Kinase</keyword>
<evidence type="ECO:0000259" key="10">
    <source>
        <dbReference type="PROSITE" id="PS50110"/>
    </source>
</evidence>
<dbReference type="Gene3D" id="1.10.287.130">
    <property type="match status" value="1"/>
</dbReference>
<sequence length="776" mass="84399">MGLVDAASAYDHNPLGRTPLADSAQRSAPATAPRMRRKKNCYKPTTTAQGGEQDGKAATTRTALHPPDSTSGSCTLFVVILVSYLVLNLGLGVMFAAMPGSLWSTSISITNAVTAVILLIFLRLRFHTSFVLFLWTSHLYLFASRLTVCEPTLGVDKWCVLTAAFFIAGVQGGSVTLFIGTLLHMFLPLWGHLARDALYCTAFPAQSLPSLRMIGTFHFALYVGISCVGYELSRSSALRQMQRALAEKEATNAQLLQVSKAKERFIANTSHELRTPLHGIIAMTSELLEGEGLQQKRVRDAVVLILSCAQHLNTLITDMLSFQTLISAKPDLVYAAFSLTDEIERAWGQAVAAAYRKGVRMTSNVRLQHWRRWGNAQSVRQVLQCLLSNAVKFTPTGGQVELVARELNSSAAEPQEVSLGSDLADAASEMVEFRVIDTGIGIDPENRAHLFSGFTQLDDSLRREYGGNGLGLAIGQRLVEAMGGSIACSSEPNRGSTFTVVLPLPLAPSDDHPPTASSAQGIPQTGSGEGSPALGVAPLLPHDEEGREKDELVEEQRPRRGENKLRVLLVEDNMVNQKVGVRMLESLGCEVDVAVNGLEAVAAVERALGFFGGEGSEGHDDHTAAAATTGDNGHHYHYDLILMDCQMPGKTLHAHTTIALGPRADVVMDGFKATKRIRELERRRRIAEEVAERRKVVVRVPIVAVTASATQKYEDKAYACDMDDFVAKPLNRSTLKAALDKWTRRPAAAVQREDDRQKGGIEEATEPVHHSFNKCT</sequence>
<dbReference type="PROSITE" id="PS50110">
    <property type="entry name" value="RESPONSE_REGULATORY"/>
    <property type="match status" value="1"/>
</dbReference>
<dbReference type="SUPFAM" id="SSF55874">
    <property type="entry name" value="ATPase domain of HSP90 chaperone/DNA topoisomerase II/histidine kinase"/>
    <property type="match status" value="1"/>
</dbReference>
<dbReference type="Proteomes" id="UP000011083">
    <property type="component" value="Unassembled WGS sequence"/>
</dbReference>
<feature type="compositionally biased region" description="Basic and acidic residues" evidence="7">
    <location>
        <begin position="751"/>
        <end position="769"/>
    </location>
</feature>
<dbReference type="InterPro" id="IPR036097">
    <property type="entry name" value="HisK_dim/P_sf"/>
</dbReference>
<feature type="transmembrane region" description="Helical" evidence="8">
    <location>
        <begin position="211"/>
        <end position="232"/>
    </location>
</feature>
<name>L8GLZ1_ACACF</name>
<dbReference type="InterPro" id="IPR011006">
    <property type="entry name" value="CheY-like_superfamily"/>
</dbReference>
<dbReference type="InterPro" id="IPR003594">
    <property type="entry name" value="HATPase_dom"/>
</dbReference>
<dbReference type="GO" id="GO:0000155">
    <property type="term" value="F:phosphorelay sensor kinase activity"/>
    <property type="evidence" value="ECO:0007669"/>
    <property type="project" value="InterPro"/>
</dbReference>
<dbReference type="CDD" id="cd00082">
    <property type="entry name" value="HisKA"/>
    <property type="match status" value="1"/>
</dbReference>
<evidence type="ECO:0000313" key="11">
    <source>
        <dbReference type="EMBL" id="ELR13748.1"/>
    </source>
</evidence>
<accession>L8GLZ1</accession>
<reference evidence="11 12" key="1">
    <citation type="journal article" date="2013" name="Genome Biol.">
        <title>Genome of Acanthamoeba castellanii highlights extensive lateral gene transfer and early evolution of tyrosine kinase signaling.</title>
        <authorList>
            <person name="Clarke M."/>
            <person name="Lohan A.J."/>
            <person name="Liu B."/>
            <person name="Lagkouvardos I."/>
            <person name="Roy S."/>
            <person name="Zafar N."/>
            <person name="Bertelli C."/>
            <person name="Schilde C."/>
            <person name="Kianianmomeni A."/>
            <person name="Burglin T.R."/>
            <person name="Frech C."/>
            <person name="Turcotte B."/>
            <person name="Kopec K.O."/>
            <person name="Synnott J.M."/>
            <person name="Choo C."/>
            <person name="Paponov I."/>
            <person name="Finkler A."/>
            <person name="Soon Heng Tan C."/>
            <person name="Hutchins A.P."/>
            <person name="Weinmeier T."/>
            <person name="Rattei T."/>
            <person name="Chu J.S."/>
            <person name="Gimenez G."/>
            <person name="Irimia M."/>
            <person name="Rigden D.J."/>
            <person name="Fitzpatrick D.A."/>
            <person name="Lorenzo-Morales J."/>
            <person name="Bateman A."/>
            <person name="Chiu C.H."/>
            <person name="Tang P."/>
            <person name="Hegemann P."/>
            <person name="Fromm H."/>
            <person name="Raoult D."/>
            <person name="Greub G."/>
            <person name="Miranda-Saavedra D."/>
            <person name="Chen N."/>
            <person name="Nash P."/>
            <person name="Ginger M.L."/>
            <person name="Horn M."/>
            <person name="Schaap P."/>
            <person name="Caler L."/>
            <person name="Loftus B."/>
        </authorList>
    </citation>
    <scope>NUCLEOTIDE SEQUENCE [LARGE SCALE GENOMIC DNA]</scope>
    <source>
        <strain evidence="11 12">Neff</strain>
    </source>
</reference>